<dbReference type="Pfam" id="PF04463">
    <property type="entry name" value="2-thiour_desulf"/>
    <property type="match status" value="1"/>
</dbReference>
<protein>
    <submittedName>
        <fullName evidence="1">DUF523 domain-containing protein</fullName>
    </submittedName>
</protein>
<organism evidence="1 2">
    <name type="scientific">Candidatus Caccosoma faecigallinarum</name>
    <dbReference type="NCBI Taxonomy" id="2840720"/>
    <lineage>
        <taxon>Bacteria</taxon>
        <taxon>Bacillati</taxon>
        <taxon>Bacillota</taxon>
        <taxon>Bacillota incertae sedis</taxon>
        <taxon>Candidatus Caccosoma</taxon>
    </lineage>
</organism>
<dbReference type="PANTHER" id="PTHR30087">
    <property type="entry name" value="INNER MEMBRANE PROTEIN"/>
    <property type="match status" value="1"/>
</dbReference>
<evidence type="ECO:0000313" key="2">
    <source>
        <dbReference type="Proteomes" id="UP000886893"/>
    </source>
</evidence>
<dbReference type="AlphaFoldDB" id="A0A9D1G8J5"/>
<sequence length="145" mass="16451">MEKEKVLVSACLLGKNCKYDGKNNKNEKIISFLKDKEVILVCPEVMGGLSTPRLKSEIITLENQIKVINERNQDVTSYFVQGAKRALKIALDQKIDYAILKEKSPSCGFKKRYDGTFSKTIIEGSGIFAQLLKDYHIKILTEEDF</sequence>
<name>A0A9D1G8J5_9FIRM</name>
<gene>
    <name evidence="1" type="ORF">IAD04_00310</name>
</gene>
<dbReference type="Proteomes" id="UP000886893">
    <property type="component" value="Unassembled WGS sequence"/>
</dbReference>
<accession>A0A9D1G8J5</accession>
<evidence type="ECO:0000313" key="1">
    <source>
        <dbReference type="EMBL" id="HIT16813.1"/>
    </source>
</evidence>
<reference evidence="1" key="2">
    <citation type="journal article" date="2021" name="PeerJ">
        <title>Extensive microbial diversity within the chicken gut microbiome revealed by metagenomics and culture.</title>
        <authorList>
            <person name="Gilroy R."/>
            <person name="Ravi A."/>
            <person name="Getino M."/>
            <person name="Pursley I."/>
            <person name="Horton D.L."/>
            <person name="Alikhan N.F."/>
            <person name="Baker D."/>
            <person name="Gharbi K."/>
            <person name="Hall N."/>
            <person name="Watson M."/>
            <person name="Adriaenssens E.M."/>
            <person name="Foster-Nyarko E."/>
            <person name="Jarju S."/>
            <person name="Secka A."/>
            <person name="Antonio M."/>
            <person name="Oren A."/>
            <person name="Chaudhuri R.R."/>
            <person name="La Ragione R."/>
            <person name="Hildebrand F."/>
            <person name="Pallen M.J."/>
        </authorList>
    </citation>
    <scope>NUCLEOTIDE SEQUENCE</scope>
    <source>
        <strain evidence="1">14508</strain>
    </source>
</reference>
<dbReference type="InterPro" id="IPR007553">
    <property type="entry name" value="2-thiour_desulf"/>
</dbReference>
<comment type="caution">
    <text evidence="1">The sequence shown here is derived from an EMBL/GenBank/DDBJ whole genome shotgun (WGS) entry which is preliminary data.</text>
</comment>
<reference evidence="1" key="1">
    <citation type="submission" date="2020-10" db="EMBL/GenBank/DDBJ databases">
        <authorList>
            <person name="Gilroy R."/>
        </authorList>
    </citation>
    <scope>NUCLEOTIDE SEQUENCE</scope>
    <source>
        <strain evidence="1">14508</strain>
    </source>
</reference>
<proteinExistence type="predicted"/>
<dbReference type="EMBL" id="DVKI01000008">
    <property type="protein sequence ID" value="HIT16813.1"/>
    <property type="molecule type" value="Genomic_DNA"/>
</dbReference>
<dbReference type="PANTHER" id="PTHR30087:SF1">
    <property type="entry name" value="HYPOTHETICAL CYTOSOLIC PROTEIN"/>
    <property type="match status" value="1"/>
</dbReference>